<dbReference type="InterPro" id="IPR018466">
    <property type="entry name" value="Kre9/Knh1-like_N"/>
</dbReference>
<dbReference type="Proteomes" id="UP000309340">
    <property type="component" value="Unassembled WGS sequence"/>
</dbReference>
<feature type="region of interest" description="Disordered" evidence="2">
    <location>
        <begin position="115"/>
        <end position="144"/>
    </location>
</feature>
<keyword evidence="3" id="KW-0812">Transmembrane</keyword>
<proteinExistence type="predicted"/>
<keyword evidence="3" id="KW-1133">Transmembrane helix</keyword>
<evidence type="ECO:0000256" key="2">
    <source>
        <dbReference type="SAM" id="MobiDB-lite"/>
    </source>
</evidence>
<accession>A0A4U0WXZ9</accession>
<feature type="transmembrane region" description="Helical" evidence="3">
    <location>
        <begin position="227"/>
        <end position="246"/>
    </location>
</feature>
<dbReference type="STRING" id="329884.A0A4U0WXZ9"/>
<feature type="compositionally biased region" description="Low complexity" evidence="2">
    <location>
        <begin position="116"/>
        <end position="144"/>
    </location>
</feature>
<evidence type="ECO:0000259" key="5">
    <source>
        <dbReference type="Pfam" id="PF10342"/>
    </source>
</evidence>
<organism evidence="6 7">
    <name type="scientific">Friedmanniomyces simplex</name>
    <dbReference type="NCBI Taxonomy" id="329884"/>
    <lineage>
        <taxon>Eukaryota</taxon>
        <taxon>Fungi</taxon>
        <taxon>Dikarya</taxon>
        <taxon>Ascomycota</taxon>
        <taxon>Pezizomycotina</taxon>
        <taxon>Dothideomycetes</taxon>
        <taxon>Dothideomycetidae</taxon>
        <taxon>Mycosphaerellales</taxon>
        <taxon>Teratosphaeriaceae</taxon>
        <taxon>Friedmanniomyces</taxon>
    </lineage>
</organism>
<gene>
    <name evidence="6" type="ORF">B0A55_08076</name>
</gene>
<keyword evidence="7" id="KW-1185">Reference proteome</keyword>
<dbReference type="PANTHER" id="PTHR40633">
    <property type="entry name" value="MATRIX PROTEIN, PUTATIVE (AFU_ORTHOLOGUE AFUA_8G05410)-RELATED"/>
    <property type="match status" value="1"/>
</dbReference>
<dbReference type="AlphaFoldDB" id="A0A4U0WXZ9"/>
<evidence type="ECO:0000313" key="7">
    <source>
        <dbReference type="Proteomes" id="UP000309340"/>
    </source>
</evidence>
<dbReference type="EMBL" id="NAJQ01000571">
    <property type="protein sequence ID" value="TKA67453.1"/>
    <property type="molecule type" value="Genomic_DNA"/>
</dbReference>
<feature type="domain" description="Yeast cell wall synthesis Kre9/Knh1-like N-terminal" evidence="5">
    <location>
        <begin position="32"/>
        <end position="109"/>
    </location>
</feature>
<dbReference type="OrthoDB" id="5589325at2759"/>
<evidence type="ECO:0000256" key="1">
    <source>
        <dbReference type="ARBA" id="ARBA00022729"/>
    </source>
</evidence>
<evidence type="ECO:0000256" key="3">
    <source>
        <dbReference type="SAM" id="Phobius"/>
    </source>
</evidence>
<evidence type="ECO:0000256" key="4">
    <source>
        <dbReference type="SAM" id="SignalP"/>
    </source>
</evidence>
<evidence type="ECO:0000313" key="6">
    <source>
        <dbReference type="EMBL" id="TKA67453.1"/>
    </source>
</evidence>
<dbReference type="PANTHER" id="PTHR40633:SF1">
    <property type="entry name" value="GPI ANCHORED SERINE-THREONINE RICH PROTEIN (AFU_ORTHOLOGUE AFUA_1G03630)"/>
    <property type="match status" value="1"/>
</dbReference>
<dbReference type="Pfam" id="PF10342">
    <property type="entry name" value="Kre9_KNH"/>
    <property type="match status" value="1"/>
</dbReference>
<reference evidence="6 7" key="1">
    <citation type="submission" date="2017-03" db="EMBL/GenBank/DDBJ databases">
        <title>Genomes of endolithic fungi from Antarctica.</title>
        <authorList>
            <person name="Coleine C."/>
            <person name="Masonjones S."/>
            <person name="Stajich J.E."/>
        </authorList>
    </citation>
    <scope>NUCLEOTIDE SEQUENCE [LARGE SCALE GENOMIC DNA]</scope>
    <source>
        <strain evidence="6 7">CCFEE 5184</strain>
    </source>
</reference>
<dbReference type="InterPro" id="IPR052982">
    <property type="entry name" value="SRP1/TIP1-like"/>
</dbReference>
<feature type="chain" id="PRO_5020598817" description="Yeast cell wall synthesis Kre9/Knh1-like N-terminal domain-containing protein" evidence="4">
    <location>
        <begin position="18"/>
        <end position="247"/>
    </location>
</feature>
<protein>
    <recommendedName>
        <fullName evidence="5">Yeast cell wall synthesis Kre9/Knh1-like N-terminal domain-containing protein</fullName>
    </recommendedName>
</protein>
<name>A0A4U0WXZ9_9PEZI</name>
<comment type="caution">
    <text evidence="6">The sequence shown here is derived from an EMBL/GenBank/DDBJ whole genome shotgun (WGS) entry which is preliminary data.</text>
</comment>
<keyword evidence="1 4" id="KW-0732">Signal</keyword>
<keyword evidence="3" id="KW-0472">Membrane</keyword>
<sequence length="247" mass="24672">MFSKLLLASGFAAIAAAQSKVLFFTHVPNPITDGQAQALTYATNDTTTPITIVLLQGAATQLKPIYTLSAAVTGGQYIWTPSTSLPDGSDYALQITQNNQINYFGPFQVQGAVGPASSSSSASLSSTATAGGAPHMSSTTTFSTNGTATTTVHIVPATVGTMSAGTGTALPRNTTMSMATLSASTTAVSPATNTADATMTSSGAGFQNSALASASGSTTTTNGASGIQISSFLSLVLGIAGAVFYLQ</sequence>
<feature type="signal peptide" evidence="4">
    <location>
        <begin position="1"/>
        <end position="17"/>
    </location>
</feature>